<dbReference type="EMBL" id="BMAW01001163">
    <property type="protein sequence ID" value="GFS72868.1"/>
    <property type="molecule type" value="Genomic_DNA"/>
</dbReference>
<evidence type="ECO:0000313" key="2">
    <source>
        <dbReference type="EMBL" id="GFT74628.1"/>
    </source>
</evidence>
<keyword evidence="3" id="KW-1185">Reference proteome</keyword>
<sequence>MFGRYIMEGLSPEQYTKLIELCFENQRDIILTQGVYSRHLNMHIYPHKTMDSQSGSMVSAKFEQLRKRYASRDSLITAINSQRYEQCPAMSSAANGGHLKDIIFHT</sequence>
<comment type="caution">
    <text evidence="2">The sequence shown here is derived from an EMBL/GenBank/DDBJ whole genome shotgun (WGS) entry which is preliminary data.</text>
</comment>
<proteinExistence type="predicted"/>
<dbReference type="Proteomes" id="UP000887013">
    <property type="component" value="Unassembled WGS sequence"/>
</dbReference>
<gene>
    <name evidence="1" type="ORF">NPIL_225231</name>
    <name evidence="2" type="ORF">NPIL_65651</name>
</gene>
<organism evidence="2 3">
    <name type="scientific">Nephila pilipes</name>
    <name type="common">Giant wood spider</name>
    <name type="synonym">Nephila maculata</name>
    <dbReference type="NCBI Taxonomy" id="299642"/>
    <lineage>
        <taxon>Eukaryota</taxon>
        <taxon>Metazoa</taxon>
        <taxon>Ecdysozoa</taxon>
        <taxon>Arthropoda</taxon>
        <taxon>Chelicerata</taxon>
        <taxon>Arachnida</taxon>
        <taxon>Araneae</taxon>
        <taxon>Araneomorphae</taxon>
        <taxon>Entelegynae</taxon>
        <taxon>Araneoidea</taxon>
        <taxon>Nephilidae</taxon>
        <taxon>Nephila</taxon>
    </lineage>
</organism>
<evidence type="ECO:0000313" key="1">
    <source>
        <dbReference type="EMBL" id="GFS72868.1"/>
    </source>
</evidence>
<reference evidence="2" key="1">
    <citation type="submission" date="2020-08" db="EMBL/GenBank/DDBJ databases">
        <title>Multicomponent nature underlies the extraordinary mechanical properties of spider dragline silk.</title>
        <authorList>
            <person name="Kono N."/>
            <person name="Nakamura H."/>
            <person name="Mori M."/>
            <person name="Yoshida Y."/>
            <person name="Ohtoshi R."/>
            <person name="Malay A.D."/>
            <person name="Moran D.A.P."/>
            <person name="Tomita M."/>
            <person name="Numata K."/>
            <person name="Arakawa K."/>
        </authorList>
    </citation>
    <scope>NUCLEOTIDE SEQUENCE</scope>
</reference>
<evidence type="ECO:0000313" key="3">
    <source>
        <dbReference type="Proteomes" id="UP000887013"/>
    </source>
</evidence>
<dbReference type="EMBL" id="BMAW01117338">
    <property type="protein sequence ID" value="GFT74628.1"/>
    <property type="molecule type" value="Genomic_DNA"/>
</dbReference>
<protein>
    <submittedName>
        <fullName evidence="2">Uncharacterized protein</fullName>
    </submittedName>
</protein>
<accession>A0A8X6PLD8</accession>
<dbReference type="AlphaFoldDB" id="A0A8X6PLD8"/>
<name>A0A8X6PLD8_NEPPI</name>